<dbReference type="EMBL" id="CAICTM010000721">
    <property type="protein sequence ID" value="CAB9515536.1"/>
    <property type="molecule type" value="Genomic_DNA"/>
</dbReference>
<protein>
    <recommendedName>
        <fullName evidence="2">Transcription activator GCR1-like domain-containing protein</fullName>
    </recommendedName>
</protein>
<gene>
    <name evidence="3" type="ORF">SEMRO_722_G192810.1</name>
</gene>
<dbReference type="AlphaFoldDB" id="A0A9N8EAB1"/>
<sequence length="262" mass="29394">MESTTPQQQPTKKKIKLDTGRNIVLTGQEGVDRWLQKLGVDSFVDAENNEIDDFLALDDGATYSLGPRQQQQQTSAAAASPQQAVAPRRQQPPMKGMDMMVSAIQQLQGQITQRQETMSAIMNEVQNFNQKVKDLTAEQGVSLPEDNSTQQDQEPGTARLNKTVRTLELAWEEWTQGLNGAKPAMDFNATERGLNKNKCTYSRRLPIWRLMSKLVYSGVSVPDTIRRIKTVYGDRTGLIELSRRIKADVKADTLDELLKVDD</sequence>
<reference evidence="3" key="1">
    <citation type="submission" date="2020-06" db="EMBL/GenBank/DDBJ databases">
        <authorList>
            <consortium name="Plant Systems Biology data submission"/>
        </authorList>
    </citation>
    <scope>NUCLEOTIDE SEQUENCE</scope>
    <source>
        <strain evidence="3">D6</strain>
    </source>
</reference>
<organism evidence="3 4">
    <name type="scientific">Seminavis robusta</name>
    <dbReference type="NCBI Taxonomy" id="568900"/>
    <lineage>
        <taxon>Eukaryota</taxon>
        <taxon>Sar</taxon>
        <taxon>Stramenopiles</taxon>
        <taxon>Ochrophyta</taxon>
        <taxon>Bacillariophyta</taxon>
        <taxon>Bacillariophyceae</taxon>
        <taxon>Bacillariophycidae</taxon>
        <taxon>Naviculales</taxon>
        <taxon>Naviculaceae</taxon>
        <taxon>Seminavis</taxon>
    </lineage>
</organism>
<evidence type="ECO:0000256" key="1">
    <source>
        <dbReference type="SAM" id="MobiDB-lite"/>
    </source>
</evidence>
<keyword evidence="4" id="KW-1185">Reference proteome</keyword>
<feature type="domain" description="Transcription activator GCR1-like" evidence="2">
    <location>
        <begin position="159"/>
        <end position="228"/>
    </location>
</feature>
<feature type="compositionally biased region" description="Low complexity" evidence="1">
    <location>
        <begin position="67"/>
        <end position="93"/>
    </location>
</feature>
<name>A0A9N8EAB1_9STRA</name>
<evidence type="ECO:0000313" key="3">
    <source>
        <dbReference type="EMBL" id="CAB9515536.1"/>
    </source>
</evidence>
<dbReference type="InterPro" id="IPR022210">
    <property type="entry name" value="TF_GCR1-like"/>
</dbReference>
<proteinExistence type="predicted"/>
<dbReference type="OrthoDB" id="123132at2759"/>
<dbReference type="Proteomes" id="UP001153069">
    <property type="component" value="Unassembled WGS sequence"/>
</dbReference>
<accession>A0A9N8EAB1</accession>
<comment type="caution">
    <text evidence="3">The sequence shown here is derived from an EMBL/GenBank/DDBJ whole genome shotgun (WGS) entry which is preliminary data.</text>
</comment>
<evidence type="ECO:0000313" key="4">
    <source>
        <dbReference type="Proteomes" id="UP001153069"/>
    </source>
</evidence>
<feature type="region of interest" description="Disordered" evidence="1">
    <location>
        <begin position="67"/>
        <end position="94"/>
    </location>
</feature>
<evidence type="ECO:0000259" key="2">
    <source>
        <dbReference type="Pfam" id="PF12550"/>
    </source>
</evidence>
<dbReference type="Pfam" id="PF12550">
    <property type="entry name" value="GCR1_C"/>
    <property type="match status" value="1"/>
</dbReference>